<name>A0A136IW76_9PEZI</name>
<reference evidence="2" key="1">
    <citation type="submission" date="2016-02" db="EMBL/GenBank/DDBJ databases">
        <title>Draft genome sequence of Microdochium bolleyi, a fungal endophyte of beachgrass.</title>
        <authorList>
            <consortium name="DOE Joint Genome Institute"/>
            <person name="David A.S."/>
            <person name="May G."/>
            <person name="Haridas S."/>
            <person name="Lim J."/>
            <person name="Wang M."/>
            <person name="Labutti K."/>
            <person name="Lipzen A."/>
            <person name="Barry K."/>
            <person name="Grigoriev I.V."/>
        </authorList>
    </citation>
    <scope>NUCLEOTIDE SEQUENCE [LARGE SCALE GENOMIC DNA]</scope>
    <source>
        <strain evidence="2">J235TASD1</strain>
    </source>
</reference>
<sequence length="230" mass="25982">MKVTKTGLVFAPSNTKKRKNANVADDAAGGEAPILEGWFLSAPGQKNTLVDVDYQQRYVRPDLRIHTLHDFDELANLLDKCIDRRDKEDGTHCKQLLKLVRANVEDIVETEELAKKGDDLDIRDQAVVASSECWRILHEDFAYEGVKGAMKEWTARSSSSKNTAKRFNDLFVVETMGKPGKPGKVKWVLEKPWGGKMILDEKQEVSIPLLTAAIKLQRIRLDIPKLLKDK</sequence>
<accession>A0A136IW76</accession>
<evidence type="ECO:0000313" key="2">
    <source>
        <dbReference type="Proteomes" id="UP000070501"/>
    </source>
</evidence>
<keyword evidence="2" id="KW-1185">Reference proteome</keyword>
<proteinExistence type="predicted"/>
<dbReference type="InParanoid" id="A0A136IW76"/>
<evidence type="ECO:0000313" key="1">
    <source>
        <dbReference type="EMBL" id="KXJ89250.1"/>
    </source>
</evidence>
<protein>
    <submittedName>
        <fullName evidence="1">Uncharacterized protein</fullName>
    </submittedName>
</protein>
<dbReference type="Proteomes" id="UP000070501">
    <property type="component" value="Unassembled WGS sequence"/>
</dbReference>
<organism evidence="1 2">
    <name type="scientific">Microdochium bolleyi</name>
    <dbReference type="NCBI Taxonomy" id="196109"/>
    <lineage>
        <taxon>Eukaryota</taxon>
        <taxon>Fungi</taxon>
        <taxon>Dikarya</taxon>
        <taxon>Ascomycota</taxon>
        <taxon>Pezizomycotina</taxon>
        <taxon>Sordariomycetes</taxon>
        <taxon>Xylariomycetidae</taxon>
        <taxon>Xylariales</taxon>
        <taxon>Microdochiaceae</taxon>
        <taxon>Microdochium</taxon>
    </lineage>
</organism>
<dbReference type="AlphaFoldDB" id="A0A136IW76"/>
<dbReference type="EMBL" id="KQ964255">
    <property type="protein sequence ID" value="KXJ89250.1"/>
    <property type="molecule type" value="Genomic_DNA"/>
</dbReference>
<gene>
    <name evidence="1" type="ORF">Micbo1qcDRAFT_177129</name>
</gene>